<gene>
    <name evidence="1" type="ORF">MTR67_011676</name>
</gene>
<accession>A0AAF0TGB8</accession>
<dbReference type="AlphaFoldDB" id="A0AAF0TGB8"/>
<protein>
    <submittedName>
        <fullName evidence="1">Uncharacterized protein</fullName>
    </submittedName>
</protein>
<dbReference type="Proteomes" id="UP001234989">
    <property type="component" value="Chromosome 3"/>
</dbReference>
<evidence type="ECO:0000313" key="2">
    <source>
        <dbReference type="Proteomes" id="UP001234989"/>
    </source>
</evidence>
<dbReference type="EMBL" id="CP133614">
    <property type="protein sequence ID" value="WMV18291.1"/>
    <property type="molecule type" value="Genomic_DNA"/>
</dbReference>
<organism evidence="1 2">
    <name type="scientific">Solanum verrucosum</name>
    <dbReference type="NCBI Taxonomy" id="315347"/>
    <lineage>
        <taxon>Eukaryota</taxon>
        <taxon>Viridiplantae</taxon>
        <taxon>Streptophyta</taxon>
        <taxon>Embryophyta</taxon>
        <taxon>Tracheophyta</taxon>
        <taxon>Spermatophyta</taxon>
        <taxon>Magnoliopsida</taxon>
        <taxon>eudicotyledons</taxon>
        <taxon>Gunneridae</taxon>
        <taxon>Pentapetalae</taxon>
        <taxon>asterids</taxon>
        <taxon>lamiids</taxon>
        <taxon>Solanales</taxon>
        <taxon>Solanaceae</taxon>
        <taxon>Solanoideae</taxon>
        <taxon>Solaneae</taxon>
        <taxon>Solanum</taxon>
    </lineage>
</organism>
<name>A0AAF0TGB8_SOLVR</name>
<keyword evidence="2" id="KW-1185">Reference proteome</keyword>
<evidence type="ECO:0000313" key="1">
    <source>
        <dbReference type="EMBL" id="WMV18291.1"/>
    </source>
</evidence>
<sequence length="39" mass="4725">MNNPTLNRHISLIRTWNRTNLAALEKLFQDLSYDIWKHT</sequence>
<reference evidence="1" key="1">
    <citation type="submission" date="2023-08" db="EMBL/GenBank/DDBJ databases">
        <title>A de novo genome assembly of Solanum verrucosum Schlechtendal, a Mexican diploid species geographically isolated from the other diploid A-genome species in potato relatives.</title>
        <authorList>
            <person name="Hosaka K."/>
        </authorList>
    </citation>
    <scope>NUCLEOTIDE SEQUENCE</scope>
    <source>
        <tissue evidence="1">Young leaves</tissue>
    </source>
</reference>
<proteinExistence type="predicted"/>